<evidence type="ECO:0000313" key="3">
    <source>
        <dbReference type="EMBL" id="PEN04956.1"/>
    </source>
</evidence>
<comment type="caution">
    <text evidence="3">The sequence shown here is derived from an EMBL/GenBank/DDBJ whole genome shotgun (WGS) entry which is preliminary data.</text>
</comment>
<dbReference type="GO" id="GO:0004540">
    <property type="term" value="F:RNA nuclease activity"/>
    <property type="evidence" value="ECO:0007669"/>
    <property type="project" value="InterPro"/>
</dbReference>
<dbReference type="PANTHER" id="PTHR35811:SF1">
    <property type="entry name" value="HTH OST-TYPE DOMAIN-CONTAINING PROTEIN"/>
    <property type="match status" value="1"/>
</dbReference>
<dbReference type="AlphaFoldDB" id="A0A2H3NU07"/>
<proteinExistence type="predicted"/>
<evidence type="ECO:0000259" key="2">
    <source>
        <dbReference type="Pfam" id="PF01936"/>
    </source>
</evidence>
<dbReference type="Proteomes" id="UP000221024">
    <property type="component" value="Unassembled WGS sequence"/>
</dbReference>
<sequence>MPTRTNPQSRPQRAALFVDYDNVYTVLHAQDTERAPHALAMRIIDKVRRYLEEGDDTPTVFARAYADFATLPNAEPGEAESELYEQGFAPQTTPTAVQLNASEQHLTADVIHLLHERPDITSIVIVTGDRPYLPLARAIRERGVRPLVAAVHPPQGDAIGPYLEEETYLDARNMLGSTTRDALNSRERANRPSRRRTRDSAPPAQQEPIDDPILRATIEVTEEFFGQYDEVYLTPLLRKISEELGEGYDPKALVSDLEAAGAVWLEKRDGYPYDYTVLIVNEEHEDVQKILDDYYRERTFGGYSNGTPAEEASADPDDSEAPYGPVQPSSLDEYAEDEYEEDAYDDDLDADPEPDLEDDRAEESDPYA</sequence>
<reference evidence="3 4" key="1">
    <citation type="submission" date="2017-10" db="EMBL/GenBank/DDBJ databases">
        <title>Draft genome of Longimonas halophila.</title>
        <authorList>
            <person name="Goh K.M."/>
            <person name="Shamsir M.S."/>
            <person name="Lim S.W."/>
        </authorList>
    </citation>
    <scope>NUCLEOTIDE SEQUENCE [LARGE SCALE GENOMIC DNA]</scope>
    <source>
        <strain evidence="3 4">KCTC 42399</strain>
    </source>
</reference>
<gene>
    <name evidence="3" type="ORF">CRI93_14320</name>
</gene>
<organism evidence="3 4">
    <name type="scientific">Longimonas halophila</name>
    <dbReference type="NCBI Taxonomy" id="1469170"/>
    <lineage>
        <taxon>Bacteria</taxon>
        <taxon>Pseudomonadati</taxon>
        <taxon>Rhodothermota</taxon>
        <taxon>Rhodothermia</taxon>
        <taxon>Rhodothermales</taxon>
        <taxon>Salisaetaceae</taxon>
        <taxon>Longimonas</taxon>
    </lineage>
</organism>
<dbReference type="Gene3D" id="3.40.50.1010">
    <property type="entry name" value="5'-nuclease"/>
    <property type="match status" value="1"/>
</dbReference>
<accession>A0A2H3NU07</accession>
<dbReference type="RefSeq" id="WP_098063331.1">
    <property type="nucleotide sequence ID" value="NZ_PDEP01000019.1"/>
</dbReference>
<dbReference type="Pfam" id="PF01936">
    <property type="entry name" value="NYN"/>
    <property type="match status" value="1"/>
</dbReference>
<feature type="compositionally biased region" description="Acidic residues" evidence="1">
    <location>
        <begin position="333"/>
        <end position="368"/>
    </location>
</feature>
<dbReference type="PANTHER" id="PTHR35811">
    <property type="entry name" value="SLR1870 PROTEIN"/>
    <property type="match status" value="1"/>
</dbReference>
<feature type="region of interest" description="Disordered" evidence="1">
    <location>
        <begin position="301"/>
        <end position="368"/>
    </location>
</feature>
<evidence type="ECO:0000313" key="4">
    <source>
        <dbReference type="Proteomes" id="UP000221024"/>
    </source>
</evidence>
<feature type="domain" description="NYN" evidence="2">
    <location>
        <begin position="13"/>
        <end position="152"/>
    </location>
</feature>
<keyword evidence="4" id="KW-1185">Reference proteome</keyword>
<feature type="region of interest" description="Disordered" evidence="1">
    <location>
        <begin position="177"/>
        <end position="212"/>
    </location>
</feature>
<evidence type="ECO:0000256" key="1">
    <source>
        <dbReference type="SAM" id="MobiDB-lite"/>
    </source>
</evidence>
<name>A0A2H3NU07_9BACT</name>
<dbReference type="InterPro" id="IPR021139">
    <property type="entry name" value="NYN"/>
</dbReference>
<dbReference type="EMBL" id="PDEP01000019">
    <property type="protein sequence ID" value="PEN04956.1"/>
    <property type="molecule type" value="Genomic_DNA"/>
</dbReference>
<dbReference type="OrthoDB" id="2379772at2"/>
<protein>
    <submittedName>
        <fullName evidence="3">NYN domain-containing protein</fullName>
    </submittedName>
</protein>